<organism evidence="2 3">
    <name type="scientific">Nocardia carnea</name>
    <dbReference type="NCBI Taxonomy" id="37328"/>
    <lineage>
        <taxon>Bacteria</taxon>
        <taxon>Bacillati</taxon>
        <taxon>Actinomycetota</taxon>
        <taxon>Actinomycetes</taxon>
        <taxon>Mycobacteriales</taxon>
        <taxon>Nocardiaceae</taxon>
        <taxon>Nocardia</taxon>
    </lineage>
</organism>
<dbReference type="RefSeq" id="WP_033241883.1">
    <property type="nucleotide sequence ID" value="NZ_JBIRUQ010000001.1"/>
</dbReference>
<dbReference type="EMBL" id="JBIRUQ010000001">
    <property type="protein sequence ID" value="MFI1460259.1"/>
    <property type="molecule type" value="Genomic_DNA"/>
</dbReference>
<feature type="transmembrane region" description="Helical" evidence="1">
    <location>
        <begin position="6"/>
        <end position="31"/>
    </location>
</feature>
<keyword evidence="1" id="KW-0472">Membrane</keyword>
<keyword evidence="1" id="KW-1133">Transmembrane helix</keyword>
<dbReference type="GeneID" id="93505362"/>
<name>A0ABW7TGW7_9NOCA</name>
<feature type="transmembrane region" description="Helical" evidence="1">
    <location>
        <begin position="38"/>
        <end position="60"/>
    </location>
</feature>
<accession>A0ABW7TGW7</accession>
<evidence type="ECO:0000256" key="1">
    <source>
        <dbReference type="SAM" id="Phobius"/>
    </source>
</evidence>
<evidence type="ECO:0000313" key="3">
    <source>
        <dbReference type="Proteomes" id="UP001611263"/>
    </source>
</evidence>
<reference evidence="2 3" key="1">
    <citation type="submission" date="2024-10" db="EMBL/GenBank/DDBJ databases">
        <title>The Natural Products Discovery Center: Release of the First 8490 Sequenced Strains for Exploring Actinobacteria Biosynthetic Diversity.</title>
        <authorList>
            <person name="Kalkreuter E."/>
            <person name="Kautsar S.A."/>
            <person name="Yang D."/>
            <person name="Bader C.D."/>
            <person name="Teijaro C.N."/>
            <person name="Fluegel L."/>
            <person name="Davis C.M."/>
            <person name="Simpson J.R."/>
            <person name="Lauterbach L."/>
            <person name="Steele A.D."/>
            <person name="Gui C."/>
            <person name="Meng S."/>
            <person name="Li G."/>
            <person name="Viehrig K."/>
            <person name="Ye F."/>
            <person name="Su P."/>
            <person name="Kiefer A.F."/>
            <person name="Nichols A."/>
            <person name="Cepeda A.J."/>
            <person name="Yan W."/>
            <person name="Fan B."/>
            <person name="Jiang Y."/>
            <person name="Adhikari A."/>
            <person name="Zheng C.-J."/>
            <person name="Schuster L."/>
            <person name="Cowan T.M."/>
            <person name="Smanski M.J."/>
            <person name="Chevrette M.G."/>
            <person name="De Carvalho L.P.S."/>
            <person name="Shen B."/>
        </authorList>
    </citation>
    <scope>NUCLEOTIDE SEQUENCE [LARGE SCALE GENOMIC DNA]</scope>
    <source>
        <strain evidence="2 3">NPDC020568</strain>
    </source>
</reference>
<gene>
    <name evidence="2" type="ORF">ACH4WX_05990</name>
</gene>
<dbReference type="Proteomes" id="UP001611263">
    <property type="component" value="Unassembled WGS sequence"/>
</dbReference>
<feature type="transmembrane region" description="Helical" evidence="1">
    <location>
        <begin position="157"/>
        <end position="176"/>
    </location>
</feature>
<evidence type="ECO:0000313" key="2">
    <source>
        <dbReference type="EMBL" id="MFI1460259.1"/>
    </source>
</evidence>
<keyword evidence="3" id="KW-1185">Reference proteome</keyword>
<proteinExistence type="predicted"/>
<comment type="caution">
    <text evidence="2">The sequence shown here is derived from an EMBL/GenBank/DDBJ whole genome shotgun (WGS) entry which is preliminary data.</text>
</comment>
<keyword evidence="1" id="KW-0812">Transmembrane</keyword>
<sequence length="179" mass="18766">MGVTLLAFGWGFAEATLFFVVADVVISIVGVRRGRRAALWAALAAAAGATVGGICIALWARYCPDAALDVIQSVPAISETMVGDLRNDLDGGVAVALLVASVTGVPYKIGAVLAPAAGIPIWQLALLTPMVRLPRFTAAAVGGALLRRWTPRMSDRGRIALLGTGWSIFYAVYWTITPN</sequence>
<protein>
    <submittedName>
        <fullName evidence="2">Uncharacterized protein</fullName>
    </submittedName>
</protein>